<dbReference type="AlphaFoldDB" id="A0A9X1XRB1"/>
<protein>
    <submittedName>
        <fullName evidence="2">Uncharacterized protein</fullName>
    </submittedName>
</protein>
<organism evidence="2 3">
    <name type="scientific">Flavobacterium pygoscelis</name>
    <dbReference type="NCBI Taxonomy" id="2893176"/>
    <lineage>
        <taxon>Bacteria</taxon>
        <taxon>Pseudomonadati</taxon>
        <taxon>Bacteroidota</taxon>
        <taxon>Flavobacteriia</taxon>
        <taxon>Flavobacteriales</taxon>
        <taxon>Flavobacteriaceae</taxon>
        <taxon>Flavobacterium</taxon>
    </lineage>
</organism>
<proteinExistence type="predicted"/>
<keyword evidence="3" id="KW-1185">Reference proteome</keyword>
<feature type="signal peptide" evidence="1">
    <location>
        <begin position="1"/>
        <end position="19"/>
    </location>
</feature>
<dbReference type="Proteomes" id="UP001139260">
    <property type="component" value="Unassembled WGS sequence"/>
</dbReference>
<accession>A0A9X1XRB1</accession>
<evidence type="ECO:0000313" key="2">
    <source>
        <dbReference type="EMBL" id="MCK8141111.1"/>
    </source>
</evidence>
<dbReference type="EMBL" id="JALNUB010000002">
    <property type="protein sequence ID" value="MCK8141111.1"/>
    <property type="molecule type" value="Genomic_DNA"/>
</dbReference>
<keyword evidence="1" id="KW-0732">Signal</keyword>
<sequence>MKTIILGITAVLFSLTIQAQNKNVKSEVKTTVTTVKDSKGEKKIVKTEKLKEVQNIELKDADSNALNKEIQQTPVQVISTTAVTADGVTNMVDIDRSAYYELNGQKYQVALDQKGYNFIFPGGKEKGVLRKTKNNNYIYKTKDTTSFGYFNSNGDLVLETYDDNTDQVKVTTYIMVKE</sequence>
<reference evidence="2" key="1">
    <citation type="submission" date="2022-04" db="EMBL/GenBank/DDBJ databases">
        <title>Flavobacterium pygoscelis sp. nov. isolated from Chinstrap chick (Pygoscelis antarcticus).</title>
        <authorList>
            <person name="Irgang R."/>
            <person name="Poblete-Morales M."/>
            <person name="Avendano-Herrera R."/>
        </authorList>
    </citation>
    <scope>NUCLEOTIDE SEQUENCE</scope>
    <source>
        <strain evidence="2">I-SCBP12n</strain>
    </source>
</reference>
<name>A0A9X1XRB1_9FLAO</name>
<feature type="chain" id="PRO_5040803755" evidence="1">
    <location>
        <begin position="20"/>
        <end position="178"/>
    </location>
</feature>
<dbReference type="RefSeq" id="WP_248427679.1">
    <property type="nucleotide sequence ID" value="NZ_JALNUB010000002.1"/>
</dbReference>
<comment type="caution">
    <text evidence="2">The sequence shown here is derived from an EMBL/GenBank/DDBJ whole genome shotgun (WGS) entry which is preliminary data.</text>
</comment>
<evidence type="ECO:0000313" key="3">
    <source>
        <dbReference type="Proteomes" id="UP001139260"/>
    </source>
</evidence>
<evidence type="ECO:0000256" key="1">
    <source>
        <dbReference type="SAM" id="SignalP"/>
    </source>
</evidence>
<gene>
    <name evidence="2" type="ORF">MW871_04315</name>
</gene>